<name>A0A2M4DID4_ANODA</name>
<protein>
    <submittedName>
        <fullName evidence="1">Putative secreted protein</fullName>
    </submittedName>
</protein>
<accession>A0A2M4DID4</accession>
<organism evidence="1">
    <name type="scientific">Anopheles darlingi</name>
    <name type="common">Mosquito</name>
    <dbReference type="NCBI Taxonomy" id="43151"/>
    <lineage>
        <taxon>Eukaryota</taxon>
        <taxon>Metazoa</taxon>
        <taxon>Ecdysozoa</taxon>
        <taxon>Arthropoda</taxon>
        <taxon>Hexapoda</taxon>
        <taxon>Insecta</taxon>
        <taxon>Pterygota</taxon>
        <taxon>Neoptera</taxon>
        <taxon>Endopterygota</taxon>
        <taxon>Diptera</taxon>
        <taxon>Nematocera</taxon>
        <taxon>Culicoidea</taxon>
        <taxon>Culicidae</taxon>
        <taxon>Anophelinae</taxon>
        <taxon>Anopheles</taxon>
    </lineage>
</organism>
<sequence length="66" mass="7424">MTLLASFIVPGTYMLPVSGTIICLPFQSGLKLSRASFEAEYFDRAIFMVLSESWNSCNSLSSWFFN</sequence>
<dbReference type="AlphaFoldDB" id="A0A2M4DID4"/>
<reference evidence="1" key="1">
    <citation type="submission" date="2018-01" db="EMBL/GenBank/DDBJ databases">
        <title>An insight into the sialome of Amazonian anophelines.</title>
        <authorList>
            <person name="Ribeiro J.M."/>
            <person name="Scarpassa V."/>
            <person name="Calvo E."/>
        </authorList>
    </citation>
    <scope>NUCLEOTIDE SEQUENCE</scope>
</reference>
<proteinExistence type="predicted"/>
<dbReference type="EMBL" id="GGFL01013156">
    <property type="protein sequence ID" value="MBW77334.1"/>
    <property type="molecule type" value="Transcribed_RNA"/>
</dbReference>
<evidence type="ECO:0000313" key="1">
    <source>
        <dbReference type="EMBL" id="MBW77334.1"/>
    </source>
</evidence>